<dbReference type="GO" id="GO:0000428">
    <property type="term" value="C:DNA-directed RNA polymerase complex"/>
    <property type="evidence" value="ECO:0007669"/>
    <property type="project" value="UniProtKB-KW"/>
</dbReference>
<dbReference type="GO" id="GO:1990077">
    <property type="term" value="C:primosome complex"/>
    <property type="evidence" value="ECO:0007669"/>
    <property type="project" value="UniProtKB-KW"/>
</dbReference>
<dbReference type="SUPFAM" id="SSF56731">
    <property type="entry name" value="DNA primase core"/>
    <property type="match status" value="1"/>
</dbReference>
<comment type="cofactor">
    <cofactor evidence="12 13 14">
        <name>Zn(2+)</name>
        <dbReference type="ChEBI" id="CHEBI:29105"/>
    </cofactor>
    <text evidence="12 13 14">Binds 1 zinc ion per monomer.</text>
</comment>
<dbReference type="InterPro" id="IPR019475">
    <property type="entry name" value="DNA_primase_DnaB-bd"/>
</dbReference>
<keyword evidence="8 12" id="KW-0862">Zinc</keyword>
<keyword evidence="4 12" id="KW-0548">Nucleotidyltransferase</keyword>
<evidence type="ECO:0000256" key="2">
    <source>
        <dbReference type="ARBA" id="ARBA00022515"/>
    </source>
</evidence>
<evidence type="ECO:0000256" key="9">
    <source>
        <dbReference type="ARBA" id="ARBA00022842"/>
    </source>
</evidence>
<dbReference type="Gene3D" id="3.40.1360.10">
    <property type="match status" value="1"/>
</dbReference>
<feature type="zinc finger region" description="CHC2-type" evidence="12 14">
    <location>
        <begin position="34"/>
        <end position="58"/>
    </location>
</feature>
<keyword evidence="3 12" id="KW-0808">Transferase</keyword>
<feature type="domain" description="Toprim" evidence="15">
    <location>
        <begin position="251"/>
        <end position="332"/>
    </location>
</feature>
<comment type="caution">
    <text evidence="16">The sequence shown here is derived from an EMBL/GenBank/DDBJ whole genome shotgun (WGS) entry which is preliminary data.</text>
</comment>
<comment type="domain">
    <text evidence="12">Contains an N-terminal zinc-binding domain, a central core domain that contains the primase activity, and a C-terminal DnaB-binding domain.</text>
</comment>
<dbReference type="STRING" id="1798540.A3B74_00835"/>
<comment type="function">
    <text evidence="12 13">RNA polymerase that catalyzes the synthesis of short RNA molecules used as primers for DNA polymerase during DNA replication.</text>
</comment>
<dbReference type="EMBL" id="MHKB01000009">
    <property type="protein sequence ID" value="OGY79372.1"/>
    <property type="molecule type" value="Genomic_DNA"/>
</dbReference>
<dbReference type="CDD" id="cd03364">
    <property type="entry name" value="TOPRIM_DnaG_primases"/>
    <property type="match status" value="1"/>
</dbReference>
<evidence type="ECO:0000256" key="11">
    <source>
        <dbReference type="ARBA" id="ARBA00023163"/>
    </source>
</evidence>
<dbReference type="FunFam" id="3.90.580.10:FF:000001">
    <property type="entry name" value="DNA primase"/>
    <property type="match status" value="1"/>
</dbReference>
<dbReference type="Pfam" id="PF13155">
    <property type="entry name" value="Toprim_2"/>
    <property type="match status" value="1"/>
</dbReference>
<dbReference type="SUPFAM" id="SSF57783">
    <property type="entry name" value="Zinc beta-ribbon"/>
    <property type="match status" value="1"/>
</dbReference>
<organism evidence="16 17">
    <name type="scientific">Candidatus Kerfeldbacteria bacterium RIFCSPHIGHO2_02_FULL_42_14</name>
    <dbReference type="NCBI Taxonomy" id="1798540"/>
    <lineage>
        <taxon>Bacteria</taxon>
        <taxon>Candidatus Kerfeldiibacteriota</taxon>
    </lineage>
</organism>
<dbReference type="Gene3D" id="1.20.50.20">
    <property type="entry name" value="DnaG, RNA polymerase domain, helical bundle"/>
    <property type="match status" value="1"/>
</dbReference>
<dbReference type="Pfam" id="PF10410">
    <property type="entry name" value="DnaB_bind"/>
    <property type="match status" value="1"/>
</dbReference>
<evidence type="ECO:0000313" key="17">
    <source>
        <dbReference type="Proteomes" id="UP000177165"/>
    </source>
</evidence>
<evidence type="ECO:0000256" key="8">
    <source>
        <dbReference type="ARBA" id="ARBA00022833"/>
    </source>
</evidence>
<dbReference type="PANTHER" id="PTHR30313">
    <property type="entry name" value="DNA PRIMASE"/>
    <property type="match status" value="1"/>
</dbReference>
<evidence type="ECO:0000256" key="4">
    <source>
        <dbReference type="ARBA" id="ARBA00022695"/>
    </source>
</evidence>
<dbReference type="InterPro" id="IPR006171">
    <property type="entry name" value="TOPRIM_dom"/>
</dbReference>
<keyword evidence="9" id="KW-0460">Magnesium</keyword>
<evidence type="ECO:0000256" key="7">
    <source>
        <dbReference type="ARBA" id="ARBA00022771"/>
    </source>
</evidence>
<dbReference type="SMART" id="SM00493">
    <property type="entry name" value="TOPRIM"/>
    <property type="match status" value="1"/>
</dbReference>
<evidence type="ECO:0000256" key="10">
    <source>
        <dbReference type="ARBA" id="ARBA00023125"/>
    </source>
</evidence>
<keyword evidence="7 12" id="KW-0863">Zinc-finger</keyword>
<protein>
    <recommendedName>
        <fullName evidence="12 13">DNA primase</fullName>
        <ecNumber evidence="12">2.7.7.101</ecNumber>
    </recommendedName>
</protein>
<dbReference type="AlphaFoldDB" id="A0A1G2AR38"/>
<keyword evidence="2 12" id="KW-0639">Primosome</keyword>
<keyword evidence="5 12" id="KW-0235">DNA replication</keyword>
<dbReference type="GO" id="GO:0006269">
    <property type="term" value="P:DNA replication, synthesis of primer"/>
    <property type="evidence" value="ECO:0007669"/>
    <property type="project" value="UniProtKB-UniRule"/>
</dbReference>
<dbReference type="PIRSF" id="PIRSF002811">
    <property type="entry name" value="DnaG"/>
    <property type="match status" value="1"/>
</dbReference>
<dbReference type="GO" id="GO:0003677">
    <property type="term" value="F:DNA binding"/>
    <property type="evidence" value="ECO:0007669"/>
    <property type="project" value="UniProtKB-KW"/>
</dbReference>
<reference evidence="16 17" key="1">
    <citation type="journal article" date="2016" name="Nat. Commun.">
        <title>Thousands of microbial genomes shed light on interconnected biogeochemical processes in an aquifer system.</title>
        <authorList>
            <person name="Anantharaman K."/>
            <person name="Brown C.T."/>
            <person name="Hug L.A."/>
            <person name="Sharon I."/>
            <person name="Castelle C.J."/>
            <person name="Probst A.J."/>
            <person name="Thomas B.C."/>
            <person name="Singh A."/>
            <person name="Wilkins M.J."/>
            <person name="Karaoz U."/>
            <person name="Brodie E.L."/>
            <person name="Williams K.H."/>
            <person name="Hubbard S.S."/>
            <person name="Banfield J.F."/>
        </authorList>
    </citation>
    <scope>NUCLEOTIDE SEQUENCE [LARGE SCALE GENOMIC DNA]</scope>
</reference>
<comment type="catalytic activity">
    <reaction evidence="12">
        <text>ssDNA + n NTP = ssDNA/pppN(pN)n-1 hybrid + (n-1) diphosphate.</text>
        <dbReference type="EC" id="2.7.7.101"/>
    </reaction>
</comment>
<dbReference type="InterPro" id="IPR036977">
    <property type="entry name" value="DNA_primase_Znf_CHC2"/>
</dbReference>
<dbReference type="InterPro" id="IPR050219">
    <property type="entry name" value="DnaG_primase"/>
</dbReference>
<dbReference type="GO" id="GO:0005737">
    <property type="term" value="C:cytoplasm"/>
    <property type="evidence" value="ECO:0007669"/>
    <property type="project" value="TreeGrafter"/>
</dbReference>
<dbReference type="NCBIfam" id="TIGR01391">
    <property type="entry name" value="dnaG"/>
    <property type="match status" value="1"/>
</dbReference>
<dbReference type="Gene3D" id="3.90.980.10">
    <property type="entry name" value="DNA primase, catalytic core, N-terminal domain"/>
    <property type="match status" value="1"/>
</dbReference>
<dbReference type="Gene3D" id="3.90.580.10">
    <property type="entry name" value="Zinc finger, CHC2-type domain"/>
    <property type="match status" value="1"/>
</dbReference>
<dbReference type="InterPro" id="IPR006295">
    <property type="entry name" value="DNA_primase_DnaG"/>
</dbReference>
<evidence type="ECO:0000256" key="5">
    <source>
        <dbReference type="ARBA" id="ARBA00022705"/>
    </source>
</evidence>
<dbReference type="EC" id="2.7.7.101" evidence="12"/>
<dbReference type="Proteomes" id="UP000177165">
    <property type="component" value="Unassembled WGS sequence"/>
</dbReference>
<name>A0A1G2AR38_9BACT</name>
<keyword evidence="10 12" id="KW-0238">DNA-binding</keyword>
<dbReference type="SMART" id="SM00400">
    <property type="entry name" value="ZnF_CHCC"/>
    <property type="match status" value="1"/>
</dbReference>
<dbReference type="Pfam" id="PF08275">
    <property type="entry name" value="DNAG_N"/>
    <property type="match status" value="1"/>
</dbReference>
<dbReference type="GO" id="GO:0003899">
    <property type="term" value="F:DNA-directed RNA polymerase activity"/>
    <property type="evidence" value="ECO:0007669"/>
    <property type="project" value="UniProtKB-UniRule"/>
</dbReference>
<dbReference type="InterPro" id="IPR034151">
    <property type="entry name" value="TOPRIM_DnaG_bac"/>
</dbReference>
<dbReference type="InterPro" id="IPR013264">
    <property type="entry name" value="DNAG_N"/>
</dbReference>
<dbReference type="PANTHER" id="PTHR30313:SF2">
    <property type="entry name" value="DNA PRIMASE"/>
    <property type="match status" value="1"/>
</dbReference>
<comment type="subunit">
    <text evidence="12">Monomer. Interacts with DnaB.</text>
</comment>
<dbReference type="InterPro" id="IPR030846">
    <property type="entry name" value="DnaG_bac"/>
</dbReference>
<evidence type="ECO:0000256" key="3">
    <source>
        <dbReference type="ARBA" id="ARBA00022679"/>
    </source>
</evidence>
<comment type="similarity">
    <text evidence="12 13">Belongs to the DnaG primase family.</text>
</comment>
<evidence type="ECO:0000259" key="15">
    <source>
        <dbReference type="PROSITE" id="PS50880"/>
    </source>
</evidence>
<gene>
    <name evidence="12" type="primary">dnaG</name>
    <name evidence="16" type="ORF">A3B74_00835</name>
</gene>
<dbReference type="Pfam" id="PF01807">
    <property type="entry name" value="Zn_ribbon_DnaG"/>
    <property type="match status" value="1"/>
</dbReference>
<dbReference type="HAMAP" id="MF_00974">
    <property type="entry name" value="DNA_primase_DnaG"/>
    <property type="match status" value="1"/>
</dbReference>
<evidence type="ECO:0000313" key="16">
    <source>
        <dbReference type="EMBL" id="OGY79372.1"/>
    </source>
</evidence>
<dbReference type="PROSITE" id="PS50880">
    <property type="entry name" value="TOPRIM"/>
    <property type="match status" value="1"/>
</dbReference>
<evidence type="ECO:0000256" key="13">
    <source>
        <dbReference type="PIRNR" id="PIRNR002811"/>
    </source>
</evidence>
<evidence type="ECO:0000256" key="12">
    <source>
        <dbReference type="HAMAP-Rule" id="MF_00974"/>
    </source>
</evidence>
<accession>A0A1G2AR38</accession>
<keyword evidence="1 12" id="KW-0240">DNA-directed RNA polymerase</keyword>
<proteinExistence type="inferred from homology"/>
<dbReference type="InterPro" id="IPR002694">
    <property type="entry name" value="Znf_CHC2"/>
</dbReference>
<evidence type="ECO:0000256" key="1">
    <source>
        <dbReference type="ARBA" id="ARBA00022478"/>
    </source>
</evidence>
<dbReference type="InterPro" id="IPR037068">
    <property type="entry name" value="DNA_primase_core_N_sf"/>
</dbReference>
<evidence type="ECO:0000256" key="6">
    <source>
        <dbReference type="ARBA" id="ARBA00022723"/>
    </source>
</evidence>
<dbReference type="Gene3D" id="1.10.860.10">
    <property type="entry name" value="DNAb Helicase, Chain A"/>
    <property type="match status" value="1"/>
</dbReference>
<evidence type="ECO:0000256" key="14">
    <source>
        <dbReference type="PIRSR" id="PIRSR002811-1"/>
    </source>
</evidence>
<dbReference type="GO" id="GO:0008270">
    <property type="term" value="F:zinc ion binding"/>
    <property type="evidence" value="ECO:0007669"/>
    <property type="project" value="UniProtKB-UniRule"/>
</dbReference>
<keyword evidence="6 12" id="KW-0479">Metal-binding</keyword>
<keyword evidence="11 12" id="KW-0804">Transcription</keyword>
<dbReference type="InterPro" id="IPR016136">
    <property type="entry name" value="DNA_helicase_N/primase_C"/>
</dbReference>
<sequence length="599" mass="69286">MDQVAEIKRRLNIIDLVQEYVPIKKVGTNWKARCPFHQEKTPSFMVSEDKQIWHCFGCNEGGDMFRFLQKIEGLEFPEALRILAAKAHVTLSRWDPKMHTQRTRLLEVLTEAARWYHETLLSAPEAVRARAYARERGMTRETVEDFYLGYAKETRQTLSQHMLTKRFSVQDLIDAGLLVKNDHGETYDRFRGRLIFTLYDLQGEVVGFAGRLLTQRTDLAKYVNSPETPVYHKSRFVYHLHRAKHEIRAKDAVIVMEGYMDVITAYQAGIKNVVASSGTALTREQIHLLGRYTKNIFFAFDTDAAGKEATKRAVIPALAADMRARVVLTRGGKDPDEAIRKDRDAFLHAVESAPAFMDYFCDTLASTYDPSTVDGKKQYAQEILSLLVHLPDMVEQQHYLQALAERVHVDERILYEKFIHFAARANTVAGSTPQTSSVIPSAQISAQSQLLRTPNVLLERLFACIFAFPKTFPFIIDHLDPEWMRVGVFQELYKRLIIYYTHHQDVQWKQIVDNVLTPEDTERFSRMIVESQELLLQDERVIMLEIEQIIARLHRNYILEQLTSLKQDIAAAEQRRETQKLSELTHLLRDYTQKLHQLS</sequence>